<keyword evidence="1" id="KW-0472">Membrane</keyword>
<dbReference type="Proteomes" id="UP000314985">
    <property type="component" value="Chromosome 14"/>
</dbReference>
<name>A0A4X1U0U2_PIG</name>
<dbReference type="Ensembl" id="ENSSSCT00070026931.1">
    <property type="protein sequence ID" value="ENSSSCP00070022388.1"/>
    <property type="gene ID" value="ENSSSCG00070013788.1"/>
</dbReference>
<accession>A0A4X1U0U2</accession>
<evidence type="ECO:0000313" key="3">
    <source>
        <dbReference type="Proteomes" id="UP000314985"/>
    </source>
</evidence>
<reference evidence="2 3" key="1">
    <citation type="submission" date="2017-08" db="EMBL/GenBank/DDBJ databases">
        <title>USMARCv1.0.</title>
        <authorList>
            <person name="Hannum G.I."/>
            <person name="Koren S."/>
            <person name="Schroeder S.G."/>
            <person name="Chin S.C."/>
            <person name="Nonneman D.J."/>
            <person name="Becker S.A."/>
            <person name="Rosen B.D."/>
            <person name="Bickhart D.M."/>
            <person name="Putnam N.H."/>
            <person name="Green R.E."/>
            <person name="Tuggle C.K."/>
            <person name="Liu H."/>
            <person name="Rohrer G.A."/>
            <person name="Warr A."/>
            <person name="Hall R."/>
            <person name="Kim K."/>
            <person name="Hume D.A."/>
            <person name="Talbot R."/>
            <person name="Chow W."/>
            <person name="Howe K."/>
            <person name="Schwartz A.S."/>
            <person name="Watson M."/>
            <person name="Archibald A.L."/>
            <person name="Phillippy A.M."/>
            <person name="Smith T.P.L."/>
        </authorList>
    </citation>
    <scope>NUCLEOTIDE SEQUENCE [LARGE SCALE GENOMIC DNA]</scope>
</reference>
<feature type="transmembrane region" description="Helical" evidence="1">
    <location>
        <begin position="6"/>
        <end position="31"/>
    </location>
</feature>
<organism evidence="2 3">
    <name type="scientific">Sus scrofa</name>
    <name type="common">Pig</name>
    <dbReference type="NCBI Taxonomy" id="9823"/>
    <lineage>
        <taxon>Eukaryota</taxon>
        <taxon>Metazoa</taxon>
        <taxon>Chordata</taxon>
        <taxon>Craniata</taxon>
        <taxon>Vertebrata</taxon>
        <taxon>Euteleostomi</taxon>
        <taxon>Mammalia</taxon>
        <taxon>Eutheria</taxon>
        <taxon>Laurasiatheria</taxon>
        <taxon>Artiodactyla</taxon>
        <taxon>Suina</taxon>
        <taxon>Suidae</taxon>
        <taxon>Sus</taxon>
    </lineage>
</organism>
<proteinExistence type="predicted"/>
<evidence type="ECO:0000313" key="2">
    <source>
        <dbReference type="Ensembl" id="ENSSSCP00070022380.1"/>
    </source>
</evidence>
<protein>
    <submittedName>
        <fullName evidence="2">Uncharacterized protein</fullName>
    </submittedName>
</protein>
<dbReference type="AlphaFoldDB" id="A0A4X1U0U2"/>
<keyword evidence="1" id="KW-1133">Transmembrane helix</keyword>
<feature type="transmembrane region" description="Helical" evidence="1">
    <location>
        <begin position="118"/>
        <end position="136"/>
    </location>
</feature>
<reference evidence="2" key="2">
    <citation type="submission" date="2025-05" db="UniProtKB">
        <authorList>
            <consortium name="Ensembl"/>
        </authorList>
    </citation>
    <scope>IDENTIFICATION</scope>
</reference>
<dbReference type="Ensembl" id="ENSSSCT00070026920.1">
    <property type="protein sequence ID" value="ENSSSCP00070022380.1"/>
    <property type="gene ID" value="ENSSSCG00070013788.1"/>
</dbReference>
<keyword evidence="1" id="KW-0812">Transmembrane</keyword>
<sequence>MASFIFHYASCFQVCPCCGICRNLFIFLIFFGPTCSMRKFLAQGSYLCHSSDSTRSLIHGATRKLQKLLLFIAEYSTAWIDHILSIHSSVDGFVGGFQFGAIVNSAAVDTHAQVFIRMYILISLGCMLSSGIAVSYDNSGPNILRNCQPVSNL</sequence>
<evidence type="ECO:0000256" key="1">
    <source>
        <dbReference type="SAM" id="Phobius"/>
    </source>
</evidence>